<organism evidence="1 2">
    <name type="scientific">Arthrobacter deserti</name>
    <dbReference type="NCBI Taxonomy" id="1742687"/>
    <lineage>
        <taxon>Bacteria</taxon>
        <taxon>Bacillati</taxon>
        <taxon>Actinomycetota</taxon>
        <taxon>Actinomycetes</taxon>
        <taxon>Micrococcales</taxon>
        <taxon>Micrococcaceae</taxon>
        <taxon>Arthrobacter</taxon>
    </lineage>
</organism>
<dbReference type="SUPFAM" id="SSF51679">
    <property type="entry name" value="Bacterial luciferase-like"/>
    <property type="match status" value="1"/>
</dbReference>
<evidence type="ECO:0000313" key="1">
    <source>
        <dbReference type="EMBL" id="NKX51434.1"/>
    </source>
</evidence>
<evidence type="ECO:0000313" key="2">
    <source>
        <dbReference type="Proteomes" id="UP000523795"/>
    </source>
</evidence>
<feature type="non-terminal residue" evidence="1">
    <location>
        <position position="1"/>
    </location>
</feature>
<name>A0ABX1JRK7_9MICC</name>
<reference evidence="1 2" key="1">
    <citation type="submission" date="2020-04" db="EMBL/GenBank/DDBJ databases">
        <authorList>
            <person name="Liu S."/>
        </authorList>
    </citation>
    <scope>NUCLEOTIDE SEQUENCE [LARGE SCALE GENOMIC DNA]</scope>
    <source>
        <strain evidence="1 2">CGMCC 1.15091</strain>
    </source>
</reference>
<sequence>HFATTKGYERYADNAKRIREAGLQGAADKYAETALWGNPERILGQIEEIRDVLGDFEIIVAPCFGGMPYDQARDSLELFAREVLPKARSLNGRKVSFATV</sequence>
<comment type="caution">
    <text evidence="1">The sequence shown here is derived from an EMBL/GenBank/DDBJ whole genome shotgun (WGS) entry which is preliminary data.</text>
</comment>
<dbReference type="InterPro" id="IPR036661">
    <property type="entry name" value="Luciferase-like_sf"/>
</dbReference>
<keyword evidence="2" id="KW-1185">Reference proteome</keyword>
<dbReference type="Proteomes" id="UP000523795">
    <property type="component" value="Unassembled WGS sequence"/>
</dbReference>
<gene>
    <name evidence="1" type="ORF">HER39_12815</name>
</gene>
<dbReference type="Gene3D" id="3.20.20.30">
    <property type="entry name" value="Luciferase-like domain"/>
    <property type="match status" value="1"/>
</dbReference>
<accession>A0ABX1JRK7</accession>
<proteinExistence type="predicted"/>
<dbReference type="EMBL" id="JAAZSR010000227">
    <property type="protein sequence ID" value="NKX51434.1"/>
    <property type="molecule type" value="Genomic_DNA"/>
</dbReference>
<protein>
    <submittedName>
        <fullName evidence="1">LLM class flavin-dependent oxidoreductase</fullName>
    </submittedName>
</protein>